<sequence length="236" mass="26251">MRIIKFYSGHGKIWLSKFPGSSASEIADLHALLITYTYLAMEFVLSRASCLIKFTYREPVREISPGSTVDPNSRLTHALRFPYLATDTKAGRDTPEEPRQFLSIRSPYAAKPDKCPSVPVAPGKSVPLPVKWFRYDNSLGLYATRNTDALILKSLLAYPLPSLQTLEIKLREKLSAQATQIDIGSTAPFFATFLEHCGQTIQQLRISGCIPSSRIFEPCPDLRLLHLPKGLSVGVL</sequence>
<keyword evidence="2" id="KW-1185">Reference proteome</keyword>
<proteinExistence type="predicted"/>
<reference evidence="1 2" key="1">
    <citation type="journal article" date="2019" name="Nat. Ecol. Evol.">
        <title>Megaphylogeny resolves global patterns of mushroom evolution.</title>
        <authorList>
            <person name="Varga T."/>
            <person name="Krizsan K."/>
            <person name="Foldi C."/>
            <person name="Dima B."/>
            <person name="Sanchez-Garcia M."/>
            <person name="Sanchez-Ramirez S."/>
            <person name="Szollosi G.J."/>
            <person name="Szarkandi J.G."/>
            <person name="Papp V."/>
            <person name="Albert L."/>
            <person name="Andreopoulos W."/>
            <person name="Angelini C."/>
            <person name="Antonin V."/>
            <person name="Barry K.W."/>
            <person name="Bougher N.L."/>
            <person name="Buchanan P."/>
            <person name="Buyck B."/>
            <person name="Bense V."/>
            <person name="Catcheside P."/>
            <person name="Chovatia M."/>
            <person name="Cooper J."/>
            <person name="Damon W."/>
            <person name="Desjardin D."/>
            <person name="Finy P."/>
            <person name="Geml J."/>
            <person name="Haridas S."/>
            <person name="Hughes K."/>
            <person name="Justo A."/>
            <person name="Karasinski D."/>
            <person name="Kautmanova I."/>
            <person name="Kiss B."/>
            <person name="Kocsube S."/>
            <person name="Kotiranta H."/>
            <person name="LaButti K.M."/>
            <person name="Lechner B.E."/>
            <person name="Liimatainen K."/>
            <person name="Lipzen A."/>
            <person name="Lukacs Z."/>
            <person name="Mihaltcheva S."/>
            <person name="Morgado L.N."/>
            <person name="Niskanen T."/>
            <person name="Noordeloos M.E."/>
            <person name="Ohm R.A."/>
            <person name="Ortiz-Santana B."/>
            <person name="Ovrebo C."/>
            <person name="Racz N."/>
            <person name="Riley R."/>
            <person name="Savchenko A."/>
            <person name="Shiryaev A."/>
            <person name="Soop K."/>
            <person name="Spirin V."/>
            <person name="Szebenyi C."/>
            <person name="Tomsovsky M."/>
            <person name="Tulloss R.E."/>
            <person name="Uehling J."/>
            <person name="Grigoriev I.V."/>
            <person name="Vagvolgyi C."/>
            <person name="Papp T."/>
            <person name="Martin F.M."/>
            <person name="Miettinen O."/>
            <person name="Hibbett D.S."/>
            <person name="Nagy L.G."/>
        </authorList>
    </citation>
    <scope>NUCLEOTIDE SEQUENCE [LARGE SCALE GENOMIC DNA]</scope>
    <source>
        <strain evidence="1 2">CBS 309.79</strain>
    </source>
</reference>
<organism evidence="1 2">
    <name type="scientific">Pterulicium gracile</name>
    <dbReference type="NCBI Taxonomy" id="1884261"/>
    <lineage>
        <taxon>Eukaryota</taxon>
        <taxon>Fungi</taxon>
        <taxon>Dikarya</taxon>
        <taxon>Basidiomycota</taxon>
        <taxon>Agaricomycotina</taxon>
        <taxon>Agaricomycetes</taxon>
        <taxon>Agaricomycetidae</taxon>
        <taxon>Agaricales</taxon>
        <taxon>Pleurotineae</taxon>
        <taxon>Pterulaceae</taxon>
        <taxon>Pterulicium</taxon>
    </lineage>
</organism>
<accession>A0A5C3QPT7</accession>
<evidence type="ECO:0000313" key="2">
    <source>
        <dbReference type="Proteomes" id="UP000305067"/>
    </source>
</evidence>
<dbReference type="EMBL" id="ML178820">
    <property type="protein sequence ID" value="TFL03587.1"/>
    <property type="molecule type" value="Genomic_DNA"/>
</dbReference>
<name>A0A5C3QPT7_9AGAR</name>
<gene>
    <name evidence="1" type="ORF">BDV98DRAFT_591436</name>
</gene>
<dbReference type="Proteomes" id="UP000305067">
    <property type="component" value="Unassembled WGS sequence"/>
</dbReference>
<dbReference type="AlphaFoldDB" id="A0A5C3QPT7"/>
<protein>
    <submittedName>
        <fullName evidence="1">Uncharacterized protein</fullName>
    </submittedName>
</protein>
<evidence type="ECO:0000313" key="1">
    <source>
        <dbReference type="EMBL" id="TFL03587.1"/>
    </source>
</evidence>